<dbReference type="GO" id="GO:0016787">
    <property type="term" value="F:hydrolase activity"/>
    <property type="evidence" value="ECO:0007669"/>
    <property type="project" value="UniProtKB-KW"/>
</dbReference>
<accession>A0AAD6TY72</accession>
<dbReference type="EMBL" id="JARJCN010000060">
    <property type="protein sequence ID" value="KAJ7079450.1"/>
    <property type="molecule type" value="Genomic_DNA"/>
</dbReference>
<name>A0AAD6TY72_9AGAR</name>
<dbReference type="GO" id="GO:0043139">
    <property type="term" value="F:5'-3' DNA helicase activity"/>
    <property type="evidence" value="ECO:0007669"/>
    <property type="project" value="TreeGrafter"/>
</dbReference>
<proteinExistence type="predicted"/>
<dbReference type="Gene3D" id="3.40.50.300">
    <property type="entry name" value="P-loop containing nucleotide triphosphate hydrolases"/>
    <property type="match status" value="1"/>
</dbReference>
<dbReference type="PANTHER" id="PTHR43788">
    <property type="entry name" value="DNA2/NAM7 HELICASE FAMILY MEMBER"/>
    <property type="match status" value="1"/>
</dbReference>
<keyword evidence="2" id="KW-1185">Reference proteome</keyword>
<dbReference type="Proteomes" id="UP001222325">
    <property type="component" value="Unassembled WGS sequence"/>
</dbReference>
<evidence type="ECO:0000313" key="1">
    <source>
        <dbReference type="EMBL" id="KAJ7079450.1"/>
    </source>
</evidence>
<organism evidence="1 2">
    <name type="scientific">Mycena belliarum</name>
    <dbReference type="NCBI Taxonomy" id="1033014"/>
    <lineage>
        <taxon>Eukaryota</taxon>
        <taxon>Fungi</taxon>
        <taxon>Dikarya</taxon>
        <taxon>Basidiomycota</taxon>
        <taxon>Agaricomycotina</taxon>
        <taxon>Agaricomycetes</taxon>
        <taxon>Agaricomycetidae</taxon>
        <taxon>Agaricales</taxon>
        <taxon>Marasmiineae</taxon>
        <taxon>Mycenaceae</taxon>
        <taxon>Mycena</taxon>
    </lineage>
</organism>
<dbReference type="InterPro" id="IPR027417">
    <property type="entry name" value="P-loop_NTPase"/>
</dbReference>
<gene>
    <name evidence="1" type="ORF">B0H15DRAFT_517736</name>
</gene>
<keyword evidence="1" id="KW-0378">Hydrolase</keyword>
<dbReference type="AlphaFoldDB" id="A0AAD6TY72"/>
<dbReference type="PANTHER" id="PTHR43788:SF8">
    <property type="entry name" value="DNA-BINDING PROTEIN SMUBP-2"/>
    <property type="match status" value="1"/>
</dbReference>
<dbReference type="InterPro" id="IPR050534">
    <property type="entry name" value="Coronavir_polyprotein_1ab"/>
</dbReference>
<dbReference type="SUPFAM" id="SSF52540">
    <property type="entry name" value="P-loop containing nucleoside triphosphate hydrolases"/>
    <property type="match status" value="1"/>
</dbReference>
<reference evidence="1" key="1">
    <citation type="submission" date="2023-03" db="EMBL/GenBank/DDBJ databases">
        <title>Massive genome expansion in bonnet fungi (Mycena s.s.) driven by repeated elements and novel gene families across ecological guilds.</title>
        <authorList>
            <consortium name="Lawrence Berkeley National Laboratory"/>
            <person name="Harder C.B."/>
            <person name="Miyauchi S."/>
            <person name="Viragh M."/>
            <person name="Kuo A."/>
            <person name="Thoen E."/>
            <person name="Andreopoulos B."/>
            <person name="Lu D."/>
            <person name="Skrede I."/>
            <person name="Drula E."/>
            <person name="Henrissat B."/>
            <person name="Morin E."/>
            <person name="Kohler A."/>
            <person name="Barry K."/>
            <person name="LaButti K."/>
            <person name="Morin E."/>
            <person name="Salamov A."/>
            <person name="Lipzen A."/>
            <person name="Mereny Z."/>
            <person name="Hegedus B."/>
            <person name="Baldrian P."/>
            <person name="Stursova M."/>
            <person name="Weitz H."/>
            <person name="Taylor A."/>
            <person name="Grigoriev I.V."/>
            <person name="Nagy L.G."/>
            <person name="Martin F."/>
            <person name="Kauserud H."/>
        </authorList>
    </citation>
    <scope>NUCLEOTIDE SEQUENCE</scope>
    <source>
        <strain evidence="1">CBHHK173m</strain>
    </source>
</reference>
<protein>
    <submittedName>
        <fullName evidence="1">P-loop containing nucleoside triphosphate hydrolase protein</fullName>
    </submittedName>
</protein>
<comment type="caution">
    <text evidence="1">The sequence shown here is derived from an EMBL/GenBank/DDBJ whole genome shotgun (WGS) entry which is preliminary data.</text>
</comment>
<dbReference type="Pfam" id="PF13604">
    <property type="entry name" value="AAA_30"/>
    <property type="match status" value="1"/>
</dbReference>
<evidence type="ECO:0000313" key="2">
    <source>
        <dbReference type="Proteomes" id="UP001222325"/>
    </source>
</evidence>
<sequence>MSRRTTIQQDIIPAHIAPHEITLARSSLSQSSTAIALLVDSSHVGIATQTSPDGLLKRLAVASRDTVLVITVDPKCESVLRTRDAVLVNLLQVGPILLGFGMARIALQIQRDLKVHVRNGIDLSTLCSPSTRETWAPSKVVSYRLCSLESSRKVDWLWYGADESSEREVALRAWISALVADPCAADISISTKIDTRNLTVEELAVLGDLVKQADALEANKPRETPNTFAAHRMTSDGGMKLLNAQFKNRVRRSNQTSVIMTDISGREYTGRADGVNGRVTDIKFDGGRSLVGNLAAVRVVGKEEFTNAERARDELILLMLRGELKITDARFVSLLWFPQPTDAQELSPPGSVQPFNVSSFLNVSQNQALERMTSFARPIVIVQGPPGTGKTKTIAAAASAWEARGLPVWIVAQSNVAVKNIAEKLADQGVRFKIIVSKEFYVEWHEDIYGPIEDFLLRTDELTNPDARGLVHLLQDAQIVLSTLSTLSNPGLDQIRIFSLVPLERLVVDEASQINVFDYMHVLYKFRETLEKICFFGDPKQLPPYGTDHAPTLKSIFEVRHLQDLTQFLDTQYRMPVPIGDFISSNVYSRRLSSQHDIKSMDCVKFINVGKGNETASGFSWTNLEEVQAICHLRQSNADLTLRTSRARQCSMSTHFKETRPITC</sequence>